<dbReference type="Proteomes" id="UP001207468">
    <property type="component" value="Unassembled WGS sequence"/>
</dbReference>
<comment type="caution">
    <text evidence="1">The sequence shown here is derived from an EMBL/GenBank/DDBJ whole genome shotgun (WGS) entry which is preliminary data.</text>
</comment>
<sequence>MYTGKRPMSEMLDLWPVLPVVISQDLSGYPSPKSYLDPCLDHIAAALESEHHHRICEIDLSPIPTSHWERLSAAMQKPFPELTFVQILVEKNTVPSLPNMFLGGSAPLLQVLALGNCPFEGMPKLLLSANHLVRLYLWNIPIPGSGYISPQALVTTLSVMSKLEILRLGFRSPLSRPDPEGRPRPSLIRSVLPVLTEFVFQGVHEYLEDLLAQIEAPLLNKLEITFFMDLDFVIPQLHQLISHAELFKTCDRAFVEISNYAIQLSIFGETHELPELSLEIKCRELDYQLSSLAQVCN</sequence>
<accession>A0ACC0U817</accession>
<dbReference type="EMBL" id="JAGFNK010000110">
    <property type="protein sequence ID" value="KAI9507844.1"/>
    <property type="molecule type" value="Genomic_DNA"/>
</dbReference>
<name>A0ACC0U817_9AGAM</name>
<evidence type="ECO:0000313" key="2">
    <source>
        <dbReference type="Proteomes" id="UP001207468"/>
    </source>
</evidence>
<proteinExistence type="predicted"/>
<evidence type="ECO:0000313" key="1">
    <source>
        <dbReference type="EMBL" id="KAI9507844.1"/>
    </source>
</evidence>
<protein>
    <submittedName>
        <fullName evidence="1">Uncharacterized protein</fullName>
    </submittedName>
</protein>
<gene>
    <name evidence="1" type="ORF">F5148DRAFT_1376273</name>
</gene>
<reference evidence="1" key="1">
    <citation type="submission" date="2021-03" db="EMBL/GenBank/DDBJ databases">
        <title>Evolutionary priming and transition to the ectomycorrhizal habit in an iconic lineage of mushroom-forming fungi: is preadaptation a requirement?</title>
        <authorList>
            <consortium name="DOE Joint Genome Institute"/>
            <person name="Looney B.P."/>
            <person name="Miyauchi S."/>
            <person name="Morin E."/>
            <person name="Drula E."/>
            <person name="Courty P.E."/>
            <person name="Chicoki N."/>
            <person name="Fauchery L."/>
            <person name="Kohler A."/>
            <person name="Kuo A."/>
            <person name="LaButti K."/>
            <person name="Pangilinan J."/>
            <person name="Lipzen A."/>
            <person name="Riley R."/>
            <person name="Andreopoulos W."/>
            <person name="He G."/>
            <person name="Johnson J."/>
            <person name="Barry K.W."/>
            <person name="Grigoriev I.V."/>
            <person name="Nagy L."/>
            <person name="Hibbett D."/>
            <person name="Henrissat B."/>
            <person name="Matheny P.B."/>
            <person name="Labbe J."/>
            <person name="Martin A.F."/>
        </authorList>
    </citation>
    <scope>NUCLEOTIDE SEQUENCE</scope>
    <source>
        <strain evidence="1">BPL698</strain>
    </source>
</reference>
<organism evidence="1 2">
    <name type="scientific">Russula earlei</name>
    <dbReference type="NCBI Taxonomy" id="71964"/>
    <lineage>
        <taxon>Eukaryota</taxon>
        <taxon>Fungi</taxon>
        <taxon>Dikarya</taxon>
        <taxon>Basidiomycota</taxon>
        <taxon>Agaricomycotina</taxon>
        <taxon>Agaricomycetes</taxon>
        <taxon>Russulales</taxon>
        <taxon>Russulaceae</taxon>
        <taxon>Russula</taxon>
    </lineage>
</organism>
<keyword evidence="2" id="KW-1185">Reference proteome</keyword>